<evidence type="ECO:0000313" key="3">
    <source>
        <dbReference type="EMBL" id="MFB5761009.1"/>
    </source>
</evidence>
<feature type="transmembrane region" description="Helical" evidence="1">
    <location>
        <begin position="7"/>
        <end position="25"/>
    </location>
</feature>
<evidence type="ECO:0000256" key="1">
    <source>
        <dbReference type="SAM" id="Phobius"/>
    </source>
</evidence>
<dbReference type="Proteomes" id="UP001580430">
    <property type="component" value="Unassembled WGS sequence"/>
</dbReference>
<comment type="caution">
    <text evidence="3">The sequence shown here is derived from an EMBL/GenBank/DDBJ whole genome shotgun (WGS) entry which is preliminary data.</text>
</comment>
<feature type="transmembrane region" description="Helical" evidence="1">
    <location>
        <begin position="55"/>
        <end position="77"/>
    </location>
</feature>
<keyword evidence="1" id="KW-0812">Transmembrane</keyword>
<dbReference type="RefSeq" id="WP_375520159.1">
    <property type="nucleotide sequence ID" value="NZ_JBHIRY010000009.1"/>
</dbReference>
<protein>
    <submittedName>
        <fullName evidence="3">DUF6199 family natural product biosynthesis protein</fullName>
    </submittedName>
</protein>
<gene>
    <name evidence="3" type="ORF">ACE5LO_11465</name>
</gene>
<dbReference type="InterPro" id="IPR045679">
    <property type="entry name" value="DUF6199"/>
</dbReference>
<proteinExistence type="predicted"/>
<dbReference type="EMBL" id="JBHIRY010000009">
    <property type="protein sequence ID" value="MFB5761009.1"/>
    <property type="molecule type" value="Genomic_DNA"/>
</dbReference>
<evidence type="ECO:0000313" key="4">
    <source>
        <dbReference type="Proteomes" id="UP001580430"/>
    </source>
</evidence>
<feature type="domain" description="DUF6199" evidence="2">
    <location>
        <begin position="12"/>
        <end position="70"/>
    </location>
</feature>
<name>A0ABV5C0H8_9BACL</name>
<keyword evidence="1" id="KW-1133">Transmembrane helix</keyword>
<dbReference type="Pfam" id="PF19701">
    <property type="entry name" value="DUF6199"/>
    <property type="match status" value="1"/>
</dbReference>
<accession>A0ABV5C0H8</accession>
<sequence length="79" mass="8422">MSISSGIFLILLGLISIALGLLSFLKPSIGWYINEGWKVKGDSEPSETYLSVTRFGGMVSMMLGGVLLFAGIMHIVASV</sequence>
<keyword evidence="1" id="KW-0472">Membrane</keyword>
<organism evidence="3 4">
    <name type="scientific">Paenibacillus medicaginis</name>
    <dbReference type="NCBI Taxonomy" id="1470560"/>
    <lineage>
        <taxon>Bacteria</taxon>
        <taxon>Bacillati</taxon>
        <taxon>Bacillota</taxon>
        <taxon>Bacilli</taxon>
        <taxon>Bacillales</taxon>
        <taxon>Paenibacillaceae</taxon>
        <taxon>Paenibacillus</taxon>
    </lineage>
</organism>
<keyword evidence="4" id="KW-1185">Reference proteome</keyword>
<reference evidence="3 4" key="1">
    <citation type="submission" date="2024-09" db="EMBL/GenBank/DDBJ databases">
        <title>Paenibacillus zeirhizospherea sp. nov., isolated from surface of the maize (Zea mays) roots in a horticulture field, Hungary.</title>
        <authorList>
            <person name="Marton D."/>
            <person name="Farkas M."/>
            <person name="Bedics A."/>
            <person name="Toth E."/>
            <person name="Tancsics A."/>
            <person name="Boka K."/>
            <person name="Marati G."/>
            <person name="Kriszt B."/>
            <person name="Cserhati M."/>
        </authorList>
    </citation>
    <scope>NUCLEOTIDE SEQUENCE [LARGE SCALE GENOMIC DNA]</scope>
    <source>
        <strain evidence="3 4">JCM 18446</strain>
    </source>
</reference>
<evidence type="ECO:0000259" key="2">
    <source>
        <dbReference type="Pfam" id="PF19701"/>
    </source>
</evidence>